<name>A0ABU0BYM2_9HYPH</name>
<gene>
    <name evidence="2" type="ORF">QO002_005560</name>
</gene>
<feature type="compositionally biased region" description="Basic residues" evidence="1">
    <location>
        <begin position="41"/>
        <end position="51"/>
    </location>
</feature>
<accession>A0ABU0BYM2</accession>
<evidence type="ECO:0000313" key="2">
    <source>
        <dbReference type="EMBL" id="MDQ0323354.1"/>
    </source>
</evidence>
<proteinExistence type="predicted"/>
<comment type="caution">
    <text evidence="2">The sequence shown here is derived from an EMBL/GenBank/DDBJ whole genome shotgun (WGS) entry which is preliminary data.</text>
</comment>
<keyword evidence="3" id="KW-1185">Reference proteome</keyword>
<dbReference type="RefSeq" id="WP_307235845.1">
    <property type="nucleotide sequence ID" value="NZ_JAUSVF010000003.1"/>
</dbReference>
<evidence type="ECO:0000313" key="3">
    <source>
        <dbReference type="Proteomes" id="UP001230207"/>
    </source>
</evidence>
<organism evidence="2 3">
    <name type="scientific">Pararhizobium capsulatum DSM 1112</name>
    <dbReference type="NCBI Taxonomy" id="1121113"/>
    <lineage>
        <taxon>Bacteria</taxon>
        <taxon>Pseudomonadati</taxon>
        <taxon>Pseudomonadota</taxon>
        <taxon>Alphaproteobacteria</taxon>
        <taxon>Hyphomicrobiales</taxon>
        <taxon>Rhizobiaceae</taxon>
        <taxon>Rhizobium/Agrobacterium group</taxon>
        <taxon>Pararhizobium</taxon>
    </lineage>
</organism>
<feature type="region of interest" description="Disordered" evidence="1">
    <location>
        <begin position="20"/>
        <end position="76"/>
    </location>
</feature>
<evidence type="ECO:0000256" key="1">
    <source>
        <dbReference type="SAM" id="MobiDB-lite"/>
    </source>
</evidence>
<sequence>MAVVNVDAIFAVVTPVASGRGEHFDAGKNGDDRSNTDVVKKSVKKVGKSRATRGLSVRQASLSSHDGPTVIGGVMT</sequence>
<protein>
    <submittedName>
        <fullName evidence="2">Uncharacterized protein</fullName>
    </submittedName>
</protein>
<dbReference type="Proteomes" id="UP001230207">
    <property type="component" value="Unassembled WGS sequence"/>
</dbReference>
<reference evidence="2 3" key="1">
    <citation type="submission" date="2023-07" db="EMBL/GenBank/DDBJ databases">
        <title>Genomic Encyclopedia of Type Strains, Phase IV (KMG-IV): sequencing the most valuable type-strain genomes for metagenomic binning, comparative biology and taxonomic classification.</title>
        <authorList>
            <person name="Goeker M."/>
        </authorList>
    </citation>
    <scope>NUCLEOTIDE SEQUENCE [LARGE SCALE GENOMIC DNA]</scope>
    <source>
        <strain evidence="2 3">DSM 1112</strain>
    </source>
</reference>
<dbReference type="EMBL" id="JAUSVF010000003">
    <property type="protein sequence ID" value="MDQ0323354.1"/>
    <property type="molecule type" value="Genomic_DNA"/>
</dbReference>
<feature type="compositionally biased region" description="Basic and acidic residues" evidence="1">
    <location>
        <begin position="20"/>
        <end position="40"/>
    </location>
</feature>